<organism evidence="15 16">
    <name type="scientific">Massarina eburnea CBS 473.64</name>
    <dbReference type="NCBI Taxonomy" id="1395130"/>
    <lineage>
        <taxon>Eukaryota</taxon>
        <taxon>Fungi</taxon>
        <taxon>Dikarya</taxon>
        <taxon>Ascomycota</taxon>
        <taxon>Pezizomycotina</taxon>
        <taxon>Dothideomycetes</taxon>
        <taxon>Pleosporomycetidae</taxon>
        <taxon>Pleosporales</taxon>
        <taxon>Massarineae</taxon>
        <taxon>Massarinaceae</taxon>
        <taxon>Massarina</taxon>
    </lineage>
</organism>
<feature type="region of interest" description="Disordered" evidence="14">
    <location>
        <begin position="333"/>
        <end position="367"/>
    </location>
</feature>
<dbReference type="GO" id="GO:0046872">
    <property type="term" value="F:metal ion binding"/>
    <property type="evidence" value="ECO:0007669"/>
    <property type="project" value="UniProtKB-KW"/>
</dbReference>
<dbReference type="InterPro" id="IPR029044">
    <property type="entry name" value="Nucleotide-diphossugar_trans"/>
</dbReference>
<dbReference type="GO" id="GO:0005737">
    <property type="term" value="C:cytoplasm"/>
    <property type="evidence" value="ECO:0007669"/>
    <property type="project" value="UniProtKB-SubCell"/>
</dbReference>
<reference evidence="15" key="1">
    <citation type="journal article" date="2020" name="Stud. Mycol.">
        <title>101 Dothideomycetes genomes: a test case for predicting lifestyles and emergence of pathogens.</title>
        <authorList>
            <person name="Haridas S."/>
            <person name="Albert R."/>
            <person name="Binder M."/>
            <person name="Bloem J."/>
            <person name="Labutti K."/>
            <person name="Salamov A."/>
            <person name="Andreopoulos B."/>
            <person name="Baker S."/>
            <person name="Barry K."/>
            <person name="Bills G."/>
            <person name="Bluhm B."/>
            <person name="Cannon C."/>
            <person name="Castanera R."/>
            <person name="Culley D."/>
            <person name="Daum C."/>
            <person name="Ezra D."/>
            <person name="Gonzalez J."/>
            <person name="Henrissat B."/>
            <person name="Kuo A."/>
            <person name="Liang C."/>
            <person name="Lipzen A."/>
            <person name="Lutzoni F."/>
            <person name="Magnuson J."/>
            <person name="Mondo S."/>
            <person name="Nolan M."/>
            <person name="Ohm R."/>
            <person name="Pangilinan J."/>
            <person name="Park H.-J."/>
            <person name="Ramirez L."/>
            <person name="Alfaro M."/>
            <person name="Sun H."/>
            <person name="Tritt A."/>
            <person name="Yoshinaga Y."/>
            <person name="Zwiers L.-H."/>
            <person name="Turgeon B."/>
            <person name="Goodwin S."/>
            <person name="Spatafora J."/>
            <person name="Crous P."/>
            <person name="Grigoriev I."/>
        </authorList>
    </citation>
    <scope>NUCLEOTIDE SEQUENCE</scope>
    <source>
        <strain evidence="15">CBS 473.64</strain>
    </source>
</reference>
<dbReference type="Proteomes" id="UP000799753">
    <property type="component" value="Unassembled WGS sequence"/>
</dbReference>
<feature type="compositionally biased region" description="Basic and acidic residues" evidence="14">
    <location>
        <begin position="309"/>
        <end position="321"/>
    </location>
</feature>
<feature type="region of interest" description="Disordered" evidence="14">
    <location>
        <begin position="302"/>
        <end position="321"/>
    </location>
</feature>
<accession>A0A6A6RKN8</accession>
<evidence type="ECO:0000256" key="11">
    <source>
        <dbReference type="ARBA" id="ARBA00050886"/>
    </source>
</evidence>
<evidence type="ECO:0000256" key="13">
    <source>
        <dbReference type="ARBA" id="ARBA00057883"/>
    </source>
</evidence>
<dbReference type="CDD" id="cd02537">
    <property type="entry name" value="GT8_Glycogenin"/>
    <property type="match status" value="1"/>
</dbReference>
<sequence length="464" mass="51471">MATPLEDVYATLLITDSYLPGATVLAHSLRDGGTTKKLAALITVDTLSADTITRLRSLYDYIIPVDRIRNPNPANLFLMGRPDLLDAFTKIALWKQTQFRKIVYLDADVVTLRNLDELFDIEASFAAAPDVGWPDAFNTGVMVLSPNEDTYAELYTMAAAGESFDGADQGLLNQYYEERDWKRLKFTYNCTPNAQYQWEPAYRYHKNAISVVHFIGKDKPWKVGRKGPGGLGLYNELLGHWWAVHDRHSNGESESVRFSGPLAGLSGWDATKSAPPTGAGPEAANFPTQQYGFSANNRLFNAPQSHSSGGEKHKPIFPWEGREDLPKPTRVFAEDQQSDAEPASTHTIPTASYEDAETYQESNPNAWDTVPGIDTYVRAVLESRTQRGNSQVLHAQPGSDDISSPTMKGRHESLILTDFPSAVERPSLPVTPAPVQPNFWGEEKNQQSELPQAEGVPPQDQWVC</sequence>
<evidence type="ECO:0000256" key="5">
    <source>
        <dbReference type="ARBA" id="ARBA00022723"/>
    </source>
</evidence>
<evidence type="ECO:0000256" key="3">
    <source>
        <dbReference type="ARBA" id="ARBA00022490"/>
    </source>
</evidence>
<evidence type="ECO:0000256" key="7">
    <source>
        <dbReference type="ARBA" id="ARBA00023180"/>
    </source>
</evidence>
<name>A0A6A6RKN8_9PLEO</name>
<evidence type="ECO:0000256" key="14">
    <source>
        <dbReference type="SAM" id="MobiDB-lite"/>
    </source>
</evidence>
<comment type="subcellular location">
    <subcellularLocation>
        <location evidence="2">Cytoplasm</location>
    </subcellularLocation>
</comment>
<evidence type="ECO:0000313" key="15">
    <source>
        <dbReference type="EMBL" id="KAF2635735.1"/>
    </source>
</evidence>
<comment type="function">
    <text evidence="13">Self-glucosylating initiator of glycogen synthesis. It catalyzes the formation of a short alpha (1,4)-glucosyl chain covalently attached via a glucose 1-O-tyrosyl linkage to internal tyrosine residues and these chains act as primers for the elongation reaction catalyzed by glycogen synthase.</text>
</comment>
<evidence type="ECO:0000256" key="12">
    <source>
        <dbReference type="ARBA" id="ARBA00052293"/>
    </source>
</evidence>
<keyword evidence="6" id="KW-0320">Glycogen biosynthesis</keyword>
<comment type="catalytic activity">
    <reaction evidence="11">
        <text>[1,4-alpha-D-glucosyl](n)-L-tyrosyl-[glycogenin] + UDP-alpha-D-glucose = [1,4-alpha-D-glucosyl](n+1)-L-tyrosyl-[glycogenin] + UDP + H(+)</text>
        <dbReference type="Rhea" id="RHEA:56560"/>
        <dbReference type="Rhea" id="RHEA-COMP:14606"/>
        <dbReference type="Rhea" id="RHEA-COMP:14607"/>
        <dbReference type="ChEBI" id="CHEBI:15378"/>
        <dbReference type="ChEBI" id="CHEBI:58223"/>
        <dbReference type="ChEBI" id="CHEBI:58885"/>
        <dbReference type="ChEBI" id="CHEBI:140574"/>
        <dbReference type="EC" id="2.4.1.186"/>
    </reaction>
</comment>
<dbReference type="FunFam" id="3.90.550.10:FF:000092">
    <property type="entry name" value="Glycogenin 2"/>
    <property type="match status" value="1"/>
</dbReference>
<comment type="cofactor">
    <cofactor evidence="1">
        <name>Mn(2+)</name>
        <dbReference type="ChEBI" id="CHEBI:29035"/>
    </cofactor>
</comment>
<dbReference type="Gene3D" id="3.90.550.10">
    <property type="entry name" value="Spore Coat Polysaccharide Biosynthesis Protein SpsA, Chain A"/>
    <property type="match status" value="1"/>
</dbReference>
<evidence type="ECO:0000256" key="9">
    <source>
        <dbReference type="ARBA" id="ARBA00038162"/>
    </source>
</evidence>
<feature type="region of interest" description="Disordered" evidence="14">
    <location>
        <begin position="387"/>
        <end position="406"/>
    </location>
</feature>
<protein>
    <recommendedName>
        <fullName evidence="10">glycogenin glucosyltransferase</fullName>
        <ecNumber evidence="10">2.4.1.186</ecNumber>
    </recommendedName>
</protein>
<evidence type="ECO:0000256" key="8">
    <source>
        <dbReference type="ARBA" id="ARBA00023211"/>
    </source>
</evidence>
<evidence type="ECO:0000256" key="1">
    <source>
        <dbReference type="ARBA" id="ARBA00001936"/>
    </source>
</evidence>
<proteinExistence type="inferred from homology"/>
<dbReference type="GO" id="GO:0008466">
    <property type="term" value="F:glycogenin glucosyltransferase activity"/>
    <property type="evidence" value="ECO:0007669"/>
    <property type="project" value="UniProtKB-EC"/>
</dbReference>
<evidence type="ECO:0000256" key="2">
    <source>
        <dbReference type="ARBA" id="ARBA00004496"/>
    </source>
</evidence>
<evidence type="ECO:0000256" key="4">
    <source>
        <dbReference type="ARBA" id="ARBA00022679"/>
    </source>
</evidence>
<keyword evidence="8" id="KW-0464">Manganese</keyword>
<keyword evidence="16" id="KW-1185">Reference proteome</keyword>
<dbReference type="OrthoDB" id="2014201at2759"/>
<dbReference type="SUPFAM" id="SSF53448">
    <property type="entry name" value="Nucleotide-diphospho-sugar transferases"/>
    <property type="match status" value="1"/>
</dbReference>
<keyword evidence="7" id="KW-0325">Glycoprotein</keyword>
<keyword evidence="4 15" id="KW-0808">Transferase</keyword>
<dbReference type="Pfam" id="PF01501">
    <property type="entry name" value="Glyco_transf_8"/>
    <property type="match status" value="1"/>
</dbReference>
<dbReference type="InterPro" id="IPR002495">
    <property type="entry name" value="Glyco_trans_8"/>
</dbReference>
<comment type="catalytic activity">
    <reaction evidence="12">
        <text>L-tyrosyl-[glycogenin] + UDP-alpha-D-glucose = alpha-D-glucosyl-L-tyrosyl-[glycogenin] + UDP + H(+)</text>
        <dbReference type="Rhea" id="RHEA:23360"/>
        <dbReference type="Rhea" id="RHEA-COMP:14604"/>
        <dbReference type="Rhea" id="RHEA-COMP:14605"/>
        <dbReference type="ChEBI" id="CHEBI:15378"/>
        <dbReference type="ChEBI" id="CHEBI:46858"/>
        <dbReference type="ChEBI" id="CHEBI:58223"/>
        <dbReference type="ChEBI" id="CHEBI:58885"/>
        <dbReference type="ChEBI" id="CHEBI:140573"/>
        <dbReference type="EC" id="2.4.1.186"/>
    </reaction>
</comment>
<dbReference type="AlphaFoldDB" id="A0A6A6RKN8"/>
<evidence type="ECO:0000313" key="16">
    <source>
        <dbReference type="Proteomes" id="UP000799753"/>
    </source>
</evidence>
<dbReference type="EC" id="2.4.1.186" evidence="10"/>
<feature type="region of interest" description="Disordered" evidence="14">
    <location>
        <begin position="424"/>
        <end position="464"/>
    </location>
</feature>
<gene>
    <name evidence="15" type="ORF">P280DRAFT_169849</name>
</gene>
<evidence type="ECO:0000256" key="6">
    <source>
        <dbReference type="ARBA" id="ARBA00023056"/>
    </source>
</evidence>
<evidence type="ECO:0000256" key="10">
    <source>
        <dbReference type="ARBA" id="ARBA00038934"/>
    </source>
</evidence>
<dbReference type="InterPro" id="IPR050587">
    <property type="entry name" value="GNT1/Glycosyltrans_8"/>
</dbReference>
<dbReference type="EMBL" id="MU006804">
    <property type="protein sequence ID" value="KAF2635735.1"/>
    <property type="molecule type" value="Genomic_DNA"/>
</dbReference>
<keyword evidence="3" id="KW-0963">Cytoplasm</keyword>
<keyword evidence="5" id="KW-0479">Metal-binding</keyword>
<dbReference type="GO" id="GO:0005978">
    <property type="term" value="P:glycogen biosynthetic process"/>
    <property type="evidence" value="ECO:0007669"/>
    <property type="project" value="UniProtKB-KW"/>
</dbReference>
<dbReference type="PANTHER" id="PTHR11183">
    <property type="entry name" value="GLYCOGENIN SUBFAMILY MEMBER"/>
    <property type="match status" value="1"/>
</dbReference>
<comment type="similarity">
    <text evidence="9">Belongs to the glycosyltransferase 8 family. Glycogenin subfamily.</text>
</comment>